<accession>A0A251U823</accession>
<protein>
    <submittedName>
        <fullName evidence="2">Uncharacterized protein</fullName>
    </submittedName>
</protein>
<sequence>MALTAFPDTARYRWIVVHHFQASSIEVRLKDIVSNPAGLLHASPPIRIFCSSSGYHKSLCISLRILR</sequence>
<evidence type="ECO:0000313" key="2">
    <source>
        <dbReference type="EMBL" id="OTG19264.1"/>
    </source>
</evidence>
<dbReference type="AlphaFoldDB" id="A0A251U823"/>
<reference evidence="2" key="2">
    <citation type="submission" date="2017-02" db="EMBL/GenBank/DDBJ databases">
        <title>Sunflower complete genome.</title>
        <authorList>
            <person name="Langlade N."/>
            <person name="Munos S."/>
        </authorList>
    </citation>
    <scope>NUCLEOTIDE SEQUENCE [LARGE SCALE GENOMIC DNA]</scope>
    <source>
        <tissue evidence="2">Leaves</tissue>
    </source>
</reference>
<dbReference type="Gramene" id="mRNA:HanXRQr2_Chr08g0348561">
    <property type="protein sequence ID" value="mRNA:HanXRQr2_Chr08g0348561"/>
    <property type="gene ID" value="HanXRQr2_Chr08g0348561"/>
</dbReference>
<evidence type="ECO:0000313" key="3">
    <source>
        <dbReference type="Proteomes" id="UP000215914"/>
    </source>
</evidence>
<gene>
    <name evidence="2" type="ORF">HannXRQ_Chr08g0232151</name>
    <name evidence="1" type="ORF">HanXRQr2_Chr08g0348561</name>
</gene>
<organism evidence="2 3">
    <name type="scientific">Helianthus annuus</name>
    <name type="common">Common sunflower</name>
    <dbReference type="NCBI Taxonomy" id="4232"/>
    <lineage>
        <taxon>Eukaryota</taxon>
        <taxon>Viridiplantae</taxon>
        <taxon>Streptophyta</taxon>
        <taxon>Embryophyta</taxon>
        <taxon>Tracheophyta</taxon>
        <taxon>Spermatophyta</taxon>
        <taxon>Magnoliopsida</taxon>
        <taxon>eudicotyledons</taxon>
        <taxon>Gunneridae</taxon>
        <taxon>Pentapetalae</taxon>
        <taxon>asterids</taxon>
        <taxon>campanulids</taxon>
        <taxon>Asterales</taxon>
        <taxon>Asteraceae</taxon>
        <taxon>Asteroideae</taxon>
        <taxon>Heliantheae alliance</taxon>
        <taxon>Heliantheae</taxon>
        <taxon>Helianthus</taxon>
    </lineage>
</organism>
<name>A0A251U823_HELAN</name>
<dbReference type="Proteomes" id="UP000215914">
    <property type="component" value="Chromosome 8"/>
</dbReference>
<dbReference type="InParanoid" id="A0A251U823"/>
<reference evidence="1" key="3">
    <citation type="submission" date="2020-06" db="EMBL/GenBank/DDBJ databases">
        <title>Helianthus annuus Genome sequencing and assembly Release 2.</title>
        <authorList>
            <person name="Gouzy J."/>
            <person name="Langlade N."/>
            <person name="Munos S."/>
        </authorList>
    </citation>
    <scope>NUCLEOTIDE SEQUENCE</scope>
    <source>
        <tissue evidence="1">Leaves</tissue>
    </source>
</reference>
<proteinExistence type="predicted"/>
<reference evidence="1 3" key="1">
    <citation type="journal article" date="2017" name="Nature">
        <title>The sunflower genome provides insights into oil metabolism, flowering and Asterid evolution.</title>
        <authorList>
            <person name="Badouin H."/>
            <person name="Gouzy J."/>
            <person name="Grassa C.J."/>
            <person name="Murat F."/>
            <person name="Staton S.E."/>
            <person name="Cottret L."/>
            <person name="Lelandais-Briere C."/>
            <person name="Owens G.L."/>
            <person name="Carrere S."/>
            <person name="Mayjonade B."/>
            <person name="Legrand L."/>
            <person name="Gill N."/>
            <person name="Kane N.C."/>
            <person name="Bowers J.E."/>
            <person name="Hubner S."/>
            <person name="Bellec A."/>
            <person name="Berard A."/>
            <person name="Berges H."/>
            <person name="Blanchet N."/>
            <person name="Boniface M.C."/>
            <person name="Brunel D."/>
            <person name="Catrice O."/>
            <person name="Chaidir N."/>
            <person name="Claudel C."/>
            <person name="Donnadieu C."/>
            <person name="Faraut T."/>
            <person name="Fievet G."/>
            <person name="Helmstetter N."/>
            <person name="King M."/>
            <person name="Knapp S.J."/>
            <person name="Lai Z."/>
            <person name="Le Paslier M.C."/>
            <person name="Lippi Y."/>
            <person name="Lorenzon L."/>
            <person name="Mandel J.R."/>
            <person name="Marage G."/>
            <person name="Marchand G."/>
            <person name="Marquand E."/>
            <person name="Bret-Mestries E."/>
            <person name="Morien E."/>
            <person name="Nambeesan S."/>
            <person name="Nguyen T."/>
            <person name="Pegot-Espagnet P."/>
            <person name="Pouilly N."/>
            <person name="Raftis F."/>
            <person name="Sallet E."/>
            <person name="Schiex T."/>
            <person name="Thomas J."/>
            <person name="Vandecasteele C."/>
            <person name="Vares D."/>
            <person name="Vear F."/>
            <person name="Vautrin S."/>
            <person name="Crespi M."/>
            <person name="Mangin B."/>
            <person name="Burke J.M."/>
            <person name="Salse J."/>
            <person name="Munos S."/>
            <person name="Vincourt P."/>
            <person name="Rieseberg L.H."/>
            <person name="Langlade N.B."/>
        </authorList>
    </citation>
    <scope>NUCLEOTIDE SEQUENCE [LARGE SCALE GENOMIC DNA]</scope>
    <source>
        <strain evidence="3">cv. SF193</strain>
        <tissue evidence="1">Leaves</tissue>
    </source>
</reference>
<dbReference type="EMBL" id="MNCJ02000323">
    <property type="protein sequence ID" value="KAF5796193.1"/>
    <property type="molecule type" value="Genomic_DNA"/>
</dbReference>
<evidence type="ECO:0000313" key="1">
    <source>
        <dbReference type="EMBL" id="KAF5796193.1"/>
    </source>
</evidence>
<dbReference type="EMBL" id="CM007897">
    <property type="protein sequence ID" value="OTG19264.1"/>
    <property type="molecule type" value="Genomic_DNA"/>
</dbReference>
<keyword evidence="3" id="KW-1185">Reference proteome</keyword>